<comment type="similarity">
    <text evidence="1">Belongs to the 'GDSL' lipolytic enzyme family.</text>
</comment>
<dbReference type="GO" id="GO:0016042">
    <property type="term" value="P:lipid catabolic process"/>
    <property type="evidence" value="ECO:0007669"/>
    <property type="project" value="UniProtKB-KW"/>
</dbReference>
<feature type="signal peptide" evidence="4">
    <location>
        <begin position="1"/>
        <end position="31"/>
    </location>
</feature>
<evidence type="ECO:0000313" key="5">
    <source>
        <dbReference type="EMBL" id="CAI9088356.1"/>
    </source>
</evidence>
<evidence type="ECO:0000256" key="1">
    <source>
        <dbReference type="ARBA" id="ARBA00008668"/>
    </source>
</evidence>
<dbReference type="Pfam" id="PF00657">
    <property type="entry name" value="Lipase_GDSL"/>
    <property type="match status" value="1"/>
</dbReference>
<dbReference type="AlphaFoldDB" id="A0AAV1BZ15"/>
<dbReference type="CDD" id="cd01837">
    <property type="entry name" value="SGNH_plant_lipase_like"/>
    <property type="match status" value="1"/>
</dbReference>
<keyword evidence="2" id="KW-0378">Hydrolase</keyword>
<dbReference type="InterPro" id="IPR051058">
    <property type="entry name" value="GDSL_Est/Lipase"/>
</dbReference>
<evidence type="ECO:0000313" key="6">
    <source>
        <dbReference type="Proteomes" id="UP001161247"/>
    </source>
</evidence>
<dbReference type="EMBL" id="OX459118">
    <property type="protein sequence ID" value="CAI9088356.1"/>
    <property type="molecule type" value="Genomic_DNA"/>
</dbReference>
<dbReference type="SUPFAM" id="SSF52266">
    <property type="entry name" value="SGNH hydrolase"/>
    <property type="match status" value="1"/>
</dbReference>
<name>A0AAV1BZ15_OLDCO</name>
<keyword evidence="6" id="KW-1185">Reference proteome</keyword>
<dbReference type="InterPro" id="IPR035669">
    <property type="entry name" value="SGNH_plant_lipase-like"/>
</dbReference>
<sequence length="366" mass="39819">MMASSSISSKSFCSLSTCLFFFIALIAFVEGQSVPAVYVLGDSLVDVGNNNYIDGSLLKANYPYNGIDYPGGKSTGRFCNGKNAADILGEKVGLPTSPPYLSNTSSLFLKGTSFASGGSGLFNSTGQGFLFKTLSLPKQVDYFTTLQARLVQHLGAAGAEQHLSKSLFVVVIGSNDVFAYFDNNNKNKLKNVTPDQYVDEMIAILQGLMKQLHSLGARKFVMVGLGSLGCTPAQRFKSNTEDCNSDMNNMAIKYNNKLTAMMAGLQSNFNDINYTYFDTYPVLYDIIQNPTKYGFKEAKAACCGLGKLNAGVFCTPLAIFCPNRKDHIFWDKVHPTQETDTILVNVIYSGSPPYVTPMNAQQLIAL</sequence>
<keyword evidence="3" id="KW-0442">Lipid degradation</keyword>
<organism evidence="5 6">
    <name type="scientific">Oldenlandia corymbosa var. corymbosa</name>
    <dbReference type="NCBI Taxonomy" id="529605"/>
    <lineage>
        <taxon>Eukaryota</taxon>
        <taxon>Viridiplantae</taxon>
        <taxon>Streptophyta</taxon>
        <taxon>Embryophyta</taxon>
        <taxon>Tracheophyta</taxon>
        <taxon>Spermatophyta</taxon>
        <taxon>Magnoliopsida</taxon>
        <taxon>eudicotyledons</taxon>
        <taxon>Gunneridae</taxon>
        <taxon>Pentapetalae</taxon>
        <taxon>asterids</taxon>
        <taxon>lamiids</taxon>
        <taxon>Gentianales</taxon>
        <taxon>Rubiaceae</taxon>
        <taxon>Rubioideae</taxon>
        <taxon>Spermacoceae</taxon>
        <taxon>Hedyotis-Oldenlandia complex</taxon>
        <taxon>Oldenlandia</taxon>
    </lineage>
</organism>
<feature type="chain" id="PRO_5043651088" evidence="4">
    <location>
        <begin position="32"/>
        <end position="366"/>
    </location>
</feature>
<dbReference type="GO" id="GO:0016788">
    <property type="term" value="F:hydrolase activity, acting on ester bonds"/>
    <property type="evidence" value="ECO:0007669"/>
    <property type="project" value="InterPro"/>
</dbReference>
<evidence type="ECO:0000256" key="3">
    <source>
        <dbReference type="ARBA" id="ARBA00022963"/>
    </source>
</evidence>
<dbReference type="PANTHER" id="PTHR45648:SF106">
    <property type="entry name" value="ANTHER-SPECIFIC PROLINE-RICH PROTEIN APG"/>
    <property type="match status" value="1"/>
</dbReference>
<gene>
    <name evidence="5" type="ORF">OLC1_LOCUS952</name>
</gene>
<keyword evidence="4" id="KW-0732">Signal</keyword>
<accession>A0AAV1BZ15</accession>
<dbReference type="InterPro" id="IPR001087">
    <property type="entry name" value="GDSL"/>
</dbReference>
<dbReference type="Gene3D" id="3.40.50.1110">
    <property type="entry name" value="SGNH hydrolase"/>
    <property type="match status" value="1"/>
</dbReference>
<dbReference type="PANTHER" id="PTHR45648">
    <property type="entry name" value="GDSL LIPASE/ACYLHYDROLASE FAMILY PROTEIN (AFU_ORTHOLOGUE AFUA_4G14700)"/>
    <property type="match status" value="1"/>
</dbReference>
<evidence type="ECO:0000256" key="4">
    <source>
        <dbReference type="SAM" id="SignalP"/>
    </source>
</evidence>
<proteinExistence type="inferred from homology"/>
<protein>
    <submittedName>
        <fullName evidence="5">OLC1v1022666C1</fullName>
    </submittedName>
</protein>
<keyword evidence="3" id="KW-0443">Lipid metabolism</keyword>
<evidence type="ECO:0000256" key="2">
    <source>
        <dbReference type="ARBA" id="ARBA00022801"/>
    </source>
</evidence>
<dbReference type="InterPro" id="IPR036514">
    <property type="entry name" value="SGNH_hydro_sf"/>
</dbReference>
<dbReference type="Proteomes" id="UP001161247">
    <property type="component" value="Chromosome 1"/>
</dbReference>
<reference evidence="5" key="1">
    <citation type="submission" date="2023-03" db="EMBL/GenBank/DDBJ databases">
        <authorList>
            <person name="Julca I."/>
        </authorList>
    </citation>
    <scope>NUCLEOTIDE SEQUENCE</scope>
</reference>